<dbReference type="Pfam" id="PF13302">
    <property type="entry name" value="Acetyltransf_3"/>
    <property type="match status" value="1"/>
</dbReference>
<sequence>MSAPAFLPGDGVSLHPVEESDHEFLQRNLNRPEVRAGFGAATLLDEDGVAEYVEGLADGDDTEIFLVRAGGERVGEAFLFELNEQRGTVEIGYWIAPEHQGNGYATAAAELVVDYCFTERRLHKVNARVLTFNDGSRSVLETVGFEREGCRRDDFYVDGEYVDADLYGIVESEWDGLEN</sequence>
<protein>
    <submittedName>
        <fullName evidence="5">GNAT family N-acetyltransferase</fullName>
    </submittedName>
</protein>
<dbReference type="PANTHER" id="PTHR43792:SF8">
    <property type="entry name" value="[RIBOSOMAL PROTEIN US5]-ALANINE N-ACETYLTRANSFERASE"/>
    <property type="match status" value="1"/>
</dbReference>
<dbReference type="OrthoDB" id="120213at2157"/>
<dbReference type="PROSITE" id="PS51186">
    <property type="entry name" value="GNAT"/>
    <property type="match status" value="1"/>
</dbReference>
<comment type="similarity">
    <text evidence="3">Belongs to the acetyltransferase family. RimJ subfamily.</text>
</comment>
<dbReference type="AlphaFoldDB" id="A0A7D5NYS7"/>
<feature type="domain" description="N-acetyltransferase" evidence="4">
    <location>
        <begin position="12"/>
        <end position="168"/>
    </location>
</feature>
<dbReference type="CDD" id="cd04301">
    <property type="entry name" value="NAT_SF"/>
    <property type="match status" value="1"/>
</dbReference>
<dbReference type="InterPro" id="IPR016181">
    <property type="entry name" value="Acyl_CoA_acyltransferase"/>
</dbReference>
<proteinExistence type="inferred from homology"/>
<organism evidence="5 6">
    <name type="scientific">Halosimplex rubrum</name>
    <dbReference type="NCBI Taxonomy" id="869889"/>
    <lineage>
        <taxon>Archaea</taxon>
        <taxon>Methanobacteriati</taxon>
        <taxon>Methanobacteriota</taxon>
        <taxon>Stenosarchaea group</taxon>
        <taxon>Halobacteria</taxon>
        <taxon>Halobacteriales</taxon>
        <taxon>Haloarculaceae</taxon>
        <taxon>Halosimplex</taxon>
    </lineage>
</organism>
<keyword evidence="2" id="KW-0012">Acyltransferase</keyword>
<dbReference type="Proteomes" id="UP000509667">
    <property type="component" value="Chromosome"/>
</dbReference>
<evidence type="ECO:0000256" key="1">
    <source>
        <dbReference type="ARBA" id="ARBA00022679"/>
    </source>
</evidence>
<evidence type="ECO:0000259" key="4">
    <source>
        <dbReference type="PROSITE" id="PS51186"/>
    </source>
</evidence>
<dbReference type="SUPFAM" id="SSF55729">
    <property type="entry name" value="Acyl-CoA N-acyltransferases (Nat)"/>
    <property type="match status" value="1"/>
</dbReference>
<dbReference type="GeneID" id="56076954"/>
<evidence type="ECO:0000256" key="2">
    <source>
        <dbReference type="ARBA" id="ARBA00023315"/>
    </source>
</evidence>
<dbReference type="GO" id="GO:0016747">
    <property type="term" value="F:acyltransferase activity, transferring groups other than amino-acyl groups"/>
    <property type="evidence" value="ECO:0007669"/>
    <property type="project" value="InterPro"/>
</dbReference>
<name>A0A7D5NYS7_9EURY</name>
<evidence type="ECO:0000313" key="6">
    <source>
        <dbReference type="Proteomes" id="UP000509667"/>
    </source>
</evidence>
<dbReference type="PANTHER" id="PTHR43792">
    <property type="entry name" value="GNAT FAMILY, PUTATIVE (AFU_ORTHOLOGUE AFUA_3G00765)-RELATED-RELATED"/>
    <property type="match status" value="1"/>
</dbReference>
<accession>A0A7D5NYS7</accession>
<evidence type="ECO:0000256" key="3">
    <source>
        <dbReference type="ARBA" id="ARBA00038502"/>
    </source>
</evidence>
<dbReference type="RefSeq" id="WP_179910415.1">
    <property type="nucleotide sequence ID" value="NZ_CP058910.1"/>
</dbReference>
<keyword evidence="6" id="KW-1185">Reference proteome</keyword>
<dbReference type="Gene3D" id="3.40.630.30">
    <property type="match status" value="1"/>
</dbReference>
<dbReference type="KEGG" id="hrr:HZS55_03785"/>
<evidence type="ECO:0000313" key="5">
    <source>
        <dbReference type="EMBL" id="QLH76477.1"/>
    </source>
</evidence>
<dbReference type="InterPro" id="IPR051531">
    <property type="entry name" value="N-acetyltransferase"/>
</dbReference>
<dbReference type="InterPro" id="IPR000182">
    <property type="entry name" value="GNAT_dom"/>
</dbReference>
<dbReference type="EMBL" id="CP058910">
    <property type="protein sequence ID" value="QLH76477.1"/>
    <property type="molecule type" value="Genomic_DNA"/>
</dbReference>
<gene>
    <name evidence="5" type="ORF">HZS55_03785</name>
</gene>
<keyword evidence="1 5" id="KW-0808">Transferase</keyword>
<reference evidence="5 6" key="1">
    <citation type="submission" date="2020-07" db="EMBL/GenBank/DDBJ databases">
        <title>Halosimplex pelagicum sp. nov. and Halosimplex rubrum sp. nov., isolated from salted brown alga Laminaria, and emended description of the genus Halosimplex.</title>
        <authorList>
            <person name="Cui H."/>
        </authorList>
    </citation>
    <scope>NUCLEOTIDE SEQUENCE [LARGE SCALE GENOMIC DNA]</scope>
    <source>
        <strain evidence="5 6">R27</strain>
    </source>
</reference>